<organism evidence="2 3">
    <name type="scientific">Triticum urartu</name>
    <name type="common">Red wild einkorn</name>
    <name type="synonym">Crithodium urartu</name>
    <dbReference type="NCBI Taxonomy" id="4572"/>
    <lineage>
        <taxon>Eukaryota</taxon>
        <taxon>Viridiplantae</taxon>
        <taxon>Streptophyta</taxon>
        <taxon>Embryophyta</taxon>
        <taxon>Tracheophyta</taxon>
        <taxon>Spermatophyta</taxon>
        <taxon>Magnoliopsida</taxon>
        <taxon>Liliopsida</taxon>
        <taxon>Poales</taxon>
        <taxon>Poaceae</taxon>
        <taxon>BOP clade</taxon>
        <taxon>Pooideae</taxon>
        <taxon>Triticodae</taxon>
        <taxon>Triticeae</taxon>
        <taxon>Triticinae</taxon>
        <taxon>Triticum</taxon>
    </lineage>
</organism>
<feature type="region of interest" description="Disordered" evidence="1">
    <location>
        <begin position="1"/>
        <end position="38"/>
    </location>
</feature>
<keyword evidence="3" id="KW-1185">Reference proteome</keyword>
<dbReference type="AlphaFoldDB" id="A0A8R7THZ6"/>
<dbReference type="EnsemblPlants" id="TuG1812G0200003072.01.T01">
    <property type="protein sequence ID" value="TuG1812G0200003072.01.T01.cds408088"/>
    <property type="gene ID" value="TuG1812G0200003072.01"/>
</dbReference>
<evidence type="ECO:0000313" key="2">
    <source>
        <dbReference type="EnsemblPlants" id="TuG1812G0200003072.01.T01.cds408088"/>
    </source>
</evidence>
<feature type="compositionally biased region" description="Basic and acidic residues" evidence="1">
    <location>
        <begin position="24"/>
        <end position="37"/>
    </location>
</feature>
<dbReference type="Gramene" id="TuG1812G0200003072.01.T01">
    <property type="protein sequence ID" value="TuG1812G0200003072.01.T01.cds408088"/>
    <property type="gene ID" value="TuG1812G0200003072.01"/>
</dbReference>
<reference evidence="3" key="1">
    <citation type="journal article" date="2013" name="Nature">
        <title>Draft genome of the wheat A-genome progenitor Triticum urartu.</title>
        <authorList>
            <person name="Ling H.Q."/>
            <person name="Zhao S."/>
            <person name="Liu D."/>
            <person name="Wang J."/>
            <person name="Sun H."/>
            <person name="Zhang C."/>
            <person name="Fan H."/>
            <person name="Li D."/>
            <person name="Dong L."/>
            <person name="Tao Y."/>
            <person name="Gao C."/>
            <person name="Wu H."/>
            <person name="Li Y."/>
            <person name="Cui Y."/>
            <person name="Guo X."/>
            <person name="Zheng S."/>
            <person name="Wang B."/>
            <person name="Yu K."/>
            <person name="Liang Q."/>
            <person name="Yang W."/>
            <person name="Lou X."/>
            <person name="Chen J."/>
            <person name="Feng M."/>
            <person name="Jian J."/>
            <person name="Zhang X."/>
            <person name="Luo G."/>
            <person name="Jiang Y."/>
            <person name="Liu J."/>
            <person name="Wang Z."/>
            <person name="Sha Y."/>
            <person name="Zhang B."/>
            <person name="Wu H."/>
            <person name="Tang D."/>
            <person name="Shen Q."/>
            <person name="Xue P."/>
            <person name="Zou S."/>
            <person name="Wang X."/>
            <person name="Liu X."/>
            <person name="Wang F."/>
            <person name="Yang Y."/>
            <person name="An X."/>
            <person name="Dong Z."/>
            <person name="Zhang K."/>
            <person name="Zhang X."/>
            <person name="Luo M.C."/>
            <person name="Dvorak J."/>
            <person name="Tong Y."/>
            <person name="Wang J."/>
            <person name="Yang H."/>
            <person name="Li Z."/>
            <person name="Wang D."/>
            <person name="Zhang A."/>
            <person name="Wang J."/>
        </authorList>
    </citation>
    <scope>NUCLEOTIDE SEQUENCE</scope>
    <source>
        <strain evidence="3">cv. G1812</strain>
    </source>
</reference>
<sequence>THIEGAPKCTHGVDSAWPPSARLEAADPHSQSCDHRSPLKQKIPPIRCMTGGAGACPLDAGLNCMLVQSTPHAAAGDELHKTIQEQSELLFLSKIAARRKKIKQNRCGLHRGHRWFRQEKNCSVTPLTCI</sequence>
<protein>
    <submittedName>
        <fullName evidence="2">Uncharacterized protein</fullName>
    </submittedName>
</protein>
<evidence type="ECO:0000256" key="1">
    <source>
        <dbReference type="SAM" id="MobiDB-lite"/>
    </source>
</evidence>
<reference evidence="2" key="3">
    <citation type="submission" date="2022-06" db="UniProtKB">
        <authorList>
            <consortium name="EnsemblPlants"/>
        </authorList>
    </citation>
    <scope>IDENTIFICATION</scope>
</reference>
<dbReference type="Proteomes" id="UP000015106">
    <property type="component" value="Chromosome 2"/>
</dbReference>
<name>A0A8R7THZ6_TRIUA</name>
<evidence type="ECO:0000313" key="3">
    <source>
        <dbReference type="Proteomes" id="UP000015106"/>
    </source>
</evidence>
<proteinExistence type="predicted"/>
<accession>A0A8R7THZ6</accession>
<reference evidence="2" key="2">
    <citation type="submission" date="2018-03" db="EMBL/GenBank/DDBJ databases">
        <title>The Triticum urartu genome reveals the dynamic nature of wheat genome evolution.</title>
        <authorList>
            <person name="Ling H."/>
            <person name="Ma B."/>
            <person name="Shi X."/>
            <person name="Liu H."/>
            <person name="Dong L."/>
            <person name="Sun H."/>
            <person name="Cao Y."/>
            <person name="Gao Q."/>
            <person name="Zheng S."/>
            <person name="Li Y."/>
            <person name="Yu Y."/>
            <person name="Du H."/>
            <person name="Qi M."/>
            <person name="Li Y."/>
            <person name="Yu H."/>
            <person name="Cui Y."/>
            <person name="Wang N."/>
            <person name="Chen C."/>
            <person name="Wu H."/>
            <person name="Zhao Y."/>
            <person name="Zhang J."/>
            <person name="Li Y."/>
            <person name="Zhou W."/>
            <person name="Zhang B."/>
            <person name="Hu W."/>
            <person name="Eijk M."/>
            <person name="Tang J."/>
            <person name="Witsenboer H."/>
            <person name="Zhao S."/>
            <person name="Li Z."/>
            <person name="Zhang A."/>
            <person name="Wang D."/>
            <person name="Liang C."/>
        </authorList>
    </citation>
    <scope>NUCLEOTIDE SEQUENCE [LARGE SCALE GENOMIC DNA]</scope>
    <source>
        <strain evidence="2">cv. G1812</strain>
    </source>
</reference>